<dbReference type="GO" id="GO:0000160">
    <property type="term" value="P:phosphorelay signal transduction system"/>
    <property type="evidence" value="ECO:0007669"/>
    <property type="project" value="InterPro"/>
</dbReference>
<dbReference type="InterPro" id="IPR011006">
    <property type="entry name" value="CheY-like_superfamily"/>
</dbReference>
<accession>A0A2R4X2K4</accession>
<dbReference type="KEGG" id="harc:HARCEL1_10020"/>
<dbReference type="EMBL" id="CP028858">
    <property type="protein sequence ID" value="AWB28021.1"/>
    <property type="molecule type" value="Genomic_DNA"/>
</dbReference>
<keyword evidence="1 2" id="KW-0597">Phosphoprotein</keyword>
<dbReference type="SMART" id="SM00448">
    <property type="entry name" value="REC"/>
    <property type="match status" value="1"/>
</dbReference>
<proteinExistence type="predicted"/>
<evidence type="ECO:0000256" key="2">
    <source>
        <dbReference type="PROSITE-ProRule" id="PRU00169"/>
    </source>
</evidence>
<name>A0A2R4X2K4_9EURY</name>
<dbReference type="GeneID" id="36512845"/>
<gene>
    <name evidence="4" type="ORF">HARCEL1_10020</name>
</gene>
<dbReference type="Pfam" id="PF00072">
    <property type="entry name" value="Response_reg"/>
    <property type="match status" value="1"/>
</dbReference>
<protein>
    <submittedName>
        <fullName evidence="4">Response regulator</fullName>
    </submittedName>
</protein>
<feature type="modified residue" description="4-aspartylphosphate" evidence="2">
    <location>
        <position position="54"/>
    </location>
</feature>
<dbReference type="Pfam" id="PF08663">
    <property type="entry name" value="HalX"/>
    <property type="match status" value="1"/>
</dbReference>
<dbReference type="PROSITE" id="PS50110">
    <property type="entry name" value="RESPONSE_REGULATORY"/>
    <property type="match status" value="1"/>
</dbReference>
<evidence type="ECO:0000313" key="4">
    <source>
        <dbReference type="EMBL" id="AWB28021.1"/>
    </source>
</evidence>
<dbReference type="PANTHER" id="PTHR44591">
    <property type="entry name" value="STRESS RESPONSE REGULATOR PROTEIN 1"/>
    <property type="match status" value="1"/>
</dbReference>
<dbReference type="PANTHER" id="PTHR44591:SF3">
    <property type="entry name" value="RESPONSE REGULATORY DOMAIN-CONTAINING PROTEIN"/>
    <property type="match status" value="1"/>
</dbReference>
<dbReference type="InterPro" id="IPR050595">
    <property type="entry name" value="Bact_response_regulator"/>
</dbReference>
<dbReference type="RefSeq" id="WP_108383056.1">
    <property type="nucleotide sequence ID" value="NZ_CP028858.1"/>
</dbReference>
<dbReference type="SUPFAM" id="SSF52172">
    <property type="entry name" value="CheY-like"/>
    <property type="match status" value="1"/>
</dbReference>
<dbReference type="AlphaFoldDB" id="A0A2R4X2K4"/>
<keyword evidence="5" id="KW-1185">Reference proteome</keyword>
<sequence length="197" mass="21989">MTPDPATVLVIEDERQIADGYASILDDEYEVRIANSGAEGLETIDDTVDVVLLDRMMSGLSGQETLDEMRDRGYDVPVAMVTAKVPDYDVLDMGFDDYLTKPVEVEDLFDTVERLLAMGELDRDLREYVAASVKQASLEATKPSLELEEHQEYRDLRAELTDRGAELGDISAAMTDHQFELVVKTVVRNLQSGPEQL</sequence>
<organism evidence="4 5">
    <name type="scientific">Halococcoides cellulosivorans</name>
    <dbReference type="NCBI Taxonomy" id="1679096"/>
    <lineage>
        <taxon>Archaea</taxon>
        <taxon>Methanobacteriati</taxon>
        <taxon>Methanobacteriota</taxon>
        <taxon>Stenosarchaea group</taxon>
        <taxon>Halobacteria</taxon>
        <taxon>Halobacteriales</taxon>
        <taxon>Haloarculaceae</taxon>
        <taxon>Halococcoides</taxon>
    </lineage>
</organism>
<reference evidence="4 5" key="1">
    <citation type="submission" date="2018-04" db="EMBL/GenBank/DDBJ databases">
        <title>Halococcoides cellulosivorans gen. nov., sp. nov., an extremely halophilic cellulose-utilizing haloarchaeon from hypersaline lakes.</title>
        <authorList>
            <person name="Sorokin D.Y."/>
            <person name="Toshchakov S.V."/>
            <person name="Samarov N.I."/>
            <person name="Korzhenkov A."/>
            <person name="Kublanov I.V."/>
        </authorList>
    </citation>
    <scope>NUCLEOTIDE SEQUENCE [LARGE SCALE GENOMIC DNA]</scope>
    <source>
        <strain evidence="4 5">HArcel1</strain>
    </source>
</reference>
<dbReference type="InterPro" id="IPR001789">
    <property type="entry name" value="Sig_transdc_resp-reg_receiver"/>
</dbReference>
<dbReference type="InterPro" id="IPR013971">
    <property type="entry name" value="HalX_domain"/>
</dbReference>
<dbReference type="Gene3D" id="3.40.50.2300">
    <property type="match status" value="1"/>
</dbReference>
<dbReference type="Proteomes" id="UP000244727">
    <property type="component" value="Chromosome"/>
</dbReference>
<evidence type="ECO:0000313" key="5">
    <source>
        <dbReference type="Proteomes" id="UP000244727"/>
    </source>
</evidence>
<evidence type="ECO:0000259" key="3">
    <source>
        <dbReference type="PROSITE" id="PS50110"/>
    </source>
</evidence>
<evidence type="ECO:0000256" key="1">
    <source>
        <dbReference type="ARBA" id="ARBA00022553"/>
    </source>
</evidence>
<feature type="domain" description="Response regulatory" evidence="3">
    <location>
        <begin position="7"/>
        <end position="116"/>
    </location>
</feature>